<evidence type="ECO:0000313" key="5">
    <source>
        <dbReference type="Proteomes" id="UP001500689"/>
    </source>
</evidence>
<dbReference type="InterPro" id="IPR013736">
    <property type="entry name" value="Xaa-Pro_dipept_C"/>
</dbReference>
<dbReference type="InterPro" id="IPR005674">
    <property type="entry name" value="CocE/Ser_esterase"/>
</dbReference>
<dbReference type="InterPro" id="IPR008979">
    <property type="entry name" value="Galactose-bd-like_sf"/>
</dbReference>
<dbReference type="Gene3D" id="1.10.3020.20">
    <property type="match status" value="1"/>
</dbReference>
<dbReference type="PANTHER" id="PTHR43056">
    <property type="entry name" value="PEPTIDASE S9 PROLYL OLIGOPEPTIDASE"/>
    <property type="match status" value="1"/>
</dbReference>
<keyword evidence="1 4" id="KW-0378">Hydrolase</keyword>
<feature type="region of interest" description="Disordered" evidence="2">
    <location>
        <begin position="339"/>
        <end position="363"/>
    </location>
</feature>
<proteinExistence type="predicted"/>
<comment type="caution">
    <text evidence="4">The sequence shown here is derived from an EMBL/GenBank/DDBJ whole genome shotgun (WGS) entry which is preliminary data.</text>
</comment>
<feature type="domain" description="Xaa-Pro dipeptidyl-peptidase C-terminal" evidence="3">
    <location>
        <begin position="282"/>
        <end position="535"/>
    </location>
</feature>
<reference evidence="5" key="1">
    <citation type="journal article" date="2019" name="Int. J. Syst. Evol. Microbiol.">
        <title>The Global Catalogue of Microorganisms (GCM) 10K type strain sequencing project: providing services to taxonomists for standard genome sequencing and annotation.</title>
        <authorList>
            <consortium name="The Broad Institute Genomics Platform"/>
            <consortium name="The Broad Institute Genome Sequencing Center for Infectious Disease"/>
            <person name="Wu L."/>
            <person name="Ma J."/>
        </authorList>
    </citation>
    <scope>NUCLEOTIDE SEQUENCE [LARGE SCALE GENOMIC DNA]</scope>
    <source>
        <strain evidence="5">JCM 16898</strain>
    </source>
</reference>
<dbReference type="NCBIfam" id="TIGR00976">
    <property type="entry name" value="CocE_NonD"/>
    <property type="match status" value="2"/>
</dbReference>
<dbReference type="Gene3D" id="3.40.50.1820">
    <property type="entry name" value="alpha/beta hydrolase"/>
    <property type="match status" value="1"/>
</dbReference>
<dbReference type="InterPro" id="IPR000383">
    <property type="entry name" value="Xaa-Pro-like_dom"/>
</dbReference>
<dbReference type="SMART" id="SM00939">
    <property type="entry name" value="PepX_C"/>
    <property type="match status" value="1"/>
</dbReference>
<evidence type="ECO:0000259" key="3">
    <source>
        <dbReference type="SMART" id="SM00939"/>
    </source>
</evidence>
<gene>
    <name evidence="4" type="ORF">GCM10022222_86360</name>
</gene>
<dbReference type="Proteomes" id="UP001500689">
    <property type="component" value="Unassembled WGS sequence"/>
</dbReference>
<organism evidence="4 5">
    <name type="scientific">Amycolatopsis ultiminotia</name>
    <dbReference type="NCBI Taxonomy" id="543629"/>
    <lineage>
        <taxon>Bacteria</taxon>
        <taxon>Bacillati</taxon>
        <taxon>Actinomycetota</taxon>
        <taxon>Actinomycetes</taxon>
        <taxon>Pseudonocardiales</taxon>
        <taxon>Pseudonocardiaceae</taxon>
        <taxon>Amycolatopsis</taxon>
    </lineage>
</organism>
<evidence type="ECO:0000256" key="2">
    <source>
        <dbReference type="SAM" id="MobiDB-lite"/>
    </source>
</evidence>
<dbReference type="InterPro" id="IPR050585">
    <property type="entry name" value="Xaa-Pro_dipeptidyl-ppase/CocE"/>
</dbReference>
<dbReference type="EMBL" id="BAAAZN010000043">
    <property type="protein sequence ID" value="GAA3588657.1"/>
    <property type="molecule type" value="Genomic_DNA"/>
</dbReference>
<dbReference type="SUPFAM" id="SSF53474">
    <property type="entry name" value="alpha/beta-Hydrolases"/>
    <property type="match status" value="1"/>
</dbReference>
<dbReference type="RefSeq" id="WP_344869527.1">
    <property type="nucleotide sequence ID" value="NZ_BAAAZN010000043.1"/>
</dbReference>
<keyword evidence="5" id="KW-1185">Reference proteome</keyword>
<accession>A0ABP6YQZ6</accession>
<dbReference type="InterPro" id="IPR029058">
    <property type="entry name" value="AB_hydrolase_fold"/>
</dbReference>
<evidence type="ECO:0000256" key="1">
    <source>
        <dbReference type="ARBA" id="ARBA00022801"/>
    </source>
</evidence>
<dbReference type="Pfam" id="PF02129">
    <property type="entry name" value="Peptidase_S15"/>
    <property type="match status" value="1"/>
</dbReference>
<dbReference type="Pfam" id="PF08530">
    <property type="entry name" value="PepX_C"/>
    <property type="match status" value="1"/>
</dbReference>
<evidence type="ECO:0000313" key="4">
    <source>
        <dbReference type="EMBL" id="GAA3588657.1"/>
    </source>
</evidence>
<sequence length="541" mass="61181">MVDVAVAPFEIEVRTRAGDLARADVYLPEHASGPLPVLLGASPYQKSLRRLPAHPIFPFVEYGPIQFYLDHGYAYVAMDVPGTGRSEGSWDPVSRQEGEAVHDMIEHVAVQDWANGAVGMVGMSYYCWSQWNTARTRPPHLKTIVAYDGATDMYRDWMYHGGIPSTQGFFASWLFGSVLMQHQLNGIDFHDGRKDQFAFDVLSHPFDDEWHHRRSPFWELDRIDIPVFSIGAWGKASLHLRGNFAGYERVRGPRQLLIAHPDTFAAAQQYYFDEEFHRTEVLPWYDHHLKGVQNGVMDRPNVRFYVNNENTYRAASTWPPADAETATLYLSGNHSGTVTSLNDGSLTAEAPTPEQDRTSWSYPDPQWRAGVTVFDAEGKPDHLARVTTFTSEPMDRDREFTGQGVLTLHASTDQQDVDLIVSLYVVPGPESGAPPKRVTQGWLRASHRAEVPELTTPLRPFHDHTEAEPLTPGQVYELRVELLPMSFLARRGDRIRLSISNHDSTIADAPMTHFYGRKVGTDTYHHDRAHPSAIQLQERPR</sequence>
<name>A0ABP6YQZ6_9PSEU</name>
<protein>
    <submittedName>
        <fullName evidence="4">CocE/NonD family hydrolase</fullName>
    </submittedName>
</protein>
<dbReference type="GO" id="GO:0016787">
    <property type="term" value="F:hydrolase activity"/>
    <property type="evidence" value="ECO:0007669"/>
    <property type="project" value="UniProtKB-KW"/>
</dbReference>
<dbReference type="SUPFAM" id="SSF49785">
    <property type="entry name" value="Galactose-binding domain-like"/>
    <property type="match status" value="1"/>
</dbReference>
<dbReference type="Gene3D" id="2.60.120.260">
    <property type="entry name" value="Galactose-binding domain-like"/>
    <property type="match status" value="1"/>
</dbReference>
<dbReference type="PANTHER" id="PTHR43056:SF10">
    <property type="entry name" value="COCE_NOND FAMILY, PUTATIVE (AFU_ORTHOLOGUE AFUA_7G00600)-RELATED"/>
    <property type="match status" value="1"/>
</dbReference>